<organism evidence="7 8">
    <name type="scientific">Nonomuraea longicatena</name>
    <dbReference type="NCBI Taxonomy" id="83682"/>
    <lineage>
        <taxon>Bacteria</taxon>
        <taxon>Bacillati</taxon>
        <taxon>Actinomycetota</taxon>
        <taxon>Actinomycetes</taxon>
        <taxon>Streptosporangiales</taxon>
        <taxon>Streptosporangiaceae</taxon>
        <taxon>Nonomuraea</taxon>
    </lineage>
</organism>
<evidence type="ECO:0000256" key="4">
    <source>
        <dbReference type="ARBA" id="ARBA00022729"/>
    </source>
</evidence>
<evidence type="ECO:0000313" key="7">
    <source>
        <dbReference type="EMBL" id="GAA0911626.1"/>
    </source>
</evidence>
<dbReference type="Gene3D" id="3.40.50.1980">
    <property type="entry name" value="Nitrogenase molybdenum iron protein domain"/>
    <property type="match status" value="2"/>
</dbReference>
<evidence type="ECO:0000313" key="8">
    <source>
        <dbReference type="Proteomes" id="UP001501578"/>
    </source>
</evidence>
<feature type="signal peptide" evidence="5">
    <location>
        <begin position="1"/>
        <end position="22"/>
    </location>
</feature>
<dbReference type="Proteomes" id="UP001501578">
    <property type="component" value="Unassembled WGS sequence"/>
</dbReference>
<evidence type="ECO:0000256" key="2">
    <source>
        <dbReference type="ARBA" id="ARBA00008814"/>
    </source>
</evidence>
<comment type="caution">
    <text evidence="7">The sequence shown here is derived from an EMBL/GenBank/DDBJ whole genome shotgun (WGS) entry which is preliminary data.</text>
</comment>
<dbReference type="PROSITE" id="PS50983">
    <property type="entry name" value="FE_B12_PBP"/>
    <property type="match status" value="1"/>
</dbReference>
<dbReference type="PROSITE" id="PS51257">
    <property type="entry name" value="PROKAR_LIPOPROTEIN"/>
    <property type="match status" value="1"/>
</dbReference>
<name>A0ABN1NL83_9ACTN</name>
<reference evidence="7 8" key="1">
    <citation type="journal article" date="2019" name="Int. J. Syst. Evol. Microbiol.">
        <title>The Global Catalogue of Microorganisms (GCM) 10K type strain sequencing project: providing services to taxonomists for standard genome sequencing and annotation.</title>
        <authorList>
            <consortium name="The Broad Institute Genomics Platform"/>
            <consortium name="The Broad Institute Genome Sequencing Center for Infectious Disease"/>
            <person name="Wu L."/>
            <person name="Ma J."/>
        </authorList>
    </citation>
    <scope>NUCLEOTIDE SEQUENCE [LARGE SCALE GENOMIC DNA]</scope>
    <source>
        <strain evidence="7 8">JCM 11136</strain>
    </source>
</reference>
<protein>
    <submittedName>
        <fullName evidence="7">Iron-siderophore ABC transporter substrate-binding protein</fullName>
    </submittedName>
</protein>
<accession>A0ABN1NL83</accession>
<comment type="similarity">
    <text evidence="2">Belongs to the bacterial solute-binding protein 8 family.</text>
</comment>
<keyword evidence="3" id="KW-0813">Transport</keyword>
<evidence type="ECO:0000256" key="3">
    <source>
        <dbReference type="ARBA" id="ARBA00022448"/>
    </source>
</evidence>
<dbReference type="CDD" id="cd01146">
    <property type="entry name" value="FhuD"/>
    <property type="match status" value="1"/>
</dbReference>
<evidence type="ECO:0000256" key="1">
    <source>
        <dbReference type="ARBA" id="ARBA00004196"/>
    </source>
</evidence>
<keyword evidence="8" id="KW-1185">Reference proteome</keyword>
<dbReference type="InterPro" id="IPR002491">
    <property type="entry name" value="ABC_transptr_periplasmic_BD"/>
</dbReference>
<comment type="subcellular location">
    <subcellularLocation>
        <location evidence="1">Cell envelope</location>
    </subcellularLocation>
</comment>
<dbReference type="SUPFAM" id="SSF53807">
    <property type="entry name" value="Helical backbone' metal receptor"/>
    <property type="match status" value="1"/>
</dbReference>
<dbReference type="PANTHER" id="PTHR30532:SF24">
    <property type="entry name" value="FERRIC ENTEROBACTIN-BINDING PERIPLASMIC PROTEIN FEPB"/>
    <property type="match status" value="1"/>
</dbReference>
<evidence type="ECO:0000259" key="6">
    <source>
        <dbReference type="PROSITE" id="PS50983"/>
    </source>
</evidence>
<proteinExistence type="inferred from homology"/>
<keyword evidence="4 5" id="KW-0732">Signal</keyword>
<gene>
    <name evidence="7" type="ORF">GCM10009560_01080</name>
</gene>
<feature type="domain" description="Fe/B12 periplasmic-binding" evidence="6">
    <location>
        <begin position="57"/>
        <end position="330"/>
    </location>
</feature>
<dbReference type="RefSeq" id="WP_343947608.1">
    <property type="nucleotide sequence ID" value="NZ_BAAAHQ010000001.1"/>
</dbReference>
<feature type="chain" id="PRO_5046614641" evidence="5">
    <location>
        <begin position="23"/>
        <end position="343"/>
    </location>
</feature>
<dbReference type="EMBL" id="BAAAHQ010000001">
    <property type="protein sequence ID" value="GAA0911626.1"/>
    <property type="molecule type" value="Genomic_DNA"/>
</dbReference>
<dbReference type="PANTHER" id="PTHR30532">
    <property type="entry name" value="IRON III DICITRATE-BINDING PERIPLASMIC PROTEIN"/>
    <property type="match status" value="1"/>
</dbReference>
<evidence type="ECO:0000256" key="5">
    <source>
        <dbReference type="SAM" id="SignalP"/>
    </source>
</evidence>
<sequence length="343" mass="35870">MFRITAAAAALLLTLTACGGGAAPQPQGQAAAPVNAAFPVTISHKFGQTTVKSEPQRILTVGLTDQDAVLALGKVPVATTEWFGGFPGAVGPWAKDRLGSAALPVVLKDAGTGPPVEKIAALRPDLIVALYAGLTKEQYATLSKFAPVLAQPAGFRDFGIPWQEQTKLVGTALGKAAEADRLVTDVAAKFAQAQRAHPAIVGKSAVVATPYEGFFVYGSQDPRSRTLASLGLKLPADLDTVIGDKFGASISKERGDLLDQDAIVWTVPDPVKDPAKVRADALYKDLKVAKEARDVYLGENDEFGAAFSQVTVLSLPYVIERLAPRLAAAVDGDPATEVEQSAS</sequence>
<dbReference type="InterPro" id="IPR051313">
    <property type="entry name" value="Bact_iron-sidero_bind"/>
</dbReference>
<dbReference type="Pfam" id="PF01497">
    <property type="entry name" value="Peripla_BP_2"/>
    <property type="match status" value="1"/>
</dbReference>